<dbReference type="Pfam" id="PF04073">
    <property type="entry name" value="tRNA_edit"/>
    <property type="match status" value="1"/>
</dbReference>
<organism evidence="2 3">
    <name type="scientific">Candidatus Curtissbacteria bacterium RBG_13_40_7</name>
    <dbReference type="NCBI Taxonomy" id="1797706"/>
    <lineage>
        <taxon>Bacteria</taxon>
        <taxon>Candidatus Curtissiibacteriota</taxon>
    </lineage>
</organism>
<dbReference type="EMBL" id="MFAU01000052">
    <property type="protein sequence ID" value="OGD83334.1"/>
    <property type="molecule type" value="Genomic_DNA"/>
</dbReference>
<dbReference type="AlphaFoldDB" id="A0A1F5FUV6"/>
<dbReference type="GO" id="GO:0002161">
    <property type="term" value="F:aminoacyl-tRNA deacylase activity"/>
    <property type="evidence" value="ECO:0007669"/>
    <property type="project" value="InterPro"/>
</dbReference>
<dbReference type="CDD" id="cd04332">
    <property type="entry name" value="YbaK_like"/>
    <property type="match status" value="1"/>
</dbReference>
<evidence type="ECO:0000313" key="3">
    <source>
        <dbReference type="Proteomes" id="UP000179252"/>
    </source>
</evidence>
<protein>
    <recommendedName>
        <fullName evidence="1">YbaK/aminoacyl-tRNA synthetase-associated domain-containing protein</fullName>
    </recommendedName>
</protein>
<name>A0A1F5FUV6_9BACT</name>
<evidence type="ECO:0000313" key="2">
    <source>
        <dbReference type="EMBL" id="OGD83334.1"/>
    </source>
</evidence>
<feature type="domain" description="YbaK/aminoacyl-tRNA synthetase-associated" evidence="1">
    <location>
        <begin position="31"/>
        <end position="139"/>
    </location>
</feature>
<dbReference type="InterPro" id="IPR007214">
    <property type="entry name" value="YbaK/aa-tRNA-synth-assoc-dom"/>
</dbReference>
<reference evidence="2 3" key="1">
    <citation type="journal article" date="2016" name="Nat. Commun.">
        <title>Thousands of microbial genomes shed light on interconnected biogeochemical processes in an aquifer system.</title>
        <authorList>
            <person name="Anantharaman K."/>
            <person name="Brown C.T."/>
            <person name="Hug L.A."/>
            <person name="Sharon I."/>
            <person name="Castelle C.J."/>
            <person name="Probst A.J."/>
            <person name="Thomas B.C."/>
            <person name="Singh A."/>
            <person name="Wilkins M.J."/>
            <person name="Karaoz U."/>
            <person name="Brodie E.L."/>
            <person name="Williams K.H."/>
            <person name="Hubbard S.S."/>
            <person name="Banfield J.F."/>
        </authorList>
    </citation>
    <scope>NUCLEOTIDE SEQUENCE [LARGE SCALE GENOMIC DNA]</scope>
</reference>
<proteinExistence type="predicted"/>
<gene>
    <name evidence="2" type="ORF">A2165_04290</name>
</gene>
<accession>A0A1F5FUV6</accession>
<dbReference type="SUPFAM" id="SSF55826">
    <property type="entry name" value="YbaK/ProRS associated domain"/>
    <property type="match status" value="1"/>
</dbReference>
<dbReference type="Gene3D" id="3.90.960.10">
    <property type="entry name" value="YbaK/aminoacyl-tRNA synthetase-associated domain"/>
    <property type="match status" value="1"/>
</dbReference>
<comment type="caution">
    <text evidence="2">The sequence shown here is derived from an EMBL/GenBank/DDBJ whole genome shotgun (WGS) entry which is preliminary data.</text>
</comment>
<evidence type="ECO:0000259" key="1">
    <source>
        <dbReference type="Pfam" id="PF04073"/>
    </source>
</evidence>
<dbReference type="InterPro" id="IPR036754">
    <property type="entry name" value="YbaK/aa-tRNA-synt-asso_dom_sf"/>
</dbReference>
<sequence length="152" mass="16757">MANLKQIEAFLKKKKLEFKVIDLGGEVSTVEGVTKTGVDEGEIVKTLIVRTNEHFVALAVRGKDRVDFKRVRRLFGSKSELAKPDEVQKITGVPVGAVCPILIDIPLYFDQKVLNLKHVHMGSGDLTKGLELEISDLLKAAGKYQVEDLVGD</sequence>
<dbReference type="Proteomes" id="UP000179252">
    <property type="component" value="Unassembled WGS sequence"/>
</dbReference>
<dbReference type="PANTHER" id="PTHR30411:SF1">
    <property type="entry name" value="CYTOPLASMIC PROTEIN"/>
    <property type="match status" value="1"/>
</dbReference>
<dbReference type="PANTHER" id="PTHR30411">
    <property type="entry name" value="CYTOPLASMIC PROTEIN"/>
    <property type="match status" value="1"/>
</dbReference>